<dbReference type="Gene3D" id="3.10.330.20">
    <property type="match status" value="1"/>
</dbReference>
<name>A0A9W8AAT2_9FUNG</name>
<evidence type="ECO:0000256" key="3">
    <source>
        <dbReference type="ARBA" id="ARBA00015963"/>
    </source>
</evidence>
<dbReference type="AlphaFoldDB" id="A0A9W8AAT2"/>
<dbReference type="OrthoDB" id="1925287at2759"/>
<evidence type="ECO:0000256" key="4">
    <source>
        <dbReference type="ARBA" id="ARBA00022603"/>
    </source>
</evidence>
<dbReference type="InterPro" id="IPR029063">
    <property type="entry name" value="SAM-dependent_MTases_sf"/>
</dbReference>
<dbReference type="SUPFAM" id="SSF53335">
    <property type="entry name" value="S-adenosyl-L-methionine-dependent methyltransferases"/>
    <property type="match status" value="1"/>
</dbReference>
<keyword evidence="8 9" id="KW-0539">Nucleus</keyword>
<feature type="compositionally biased region" description="Low complexity" evidence="11">
    <location>
        <begin position="296"/>
        <end position="315"/>
    </location>
</feature>
<sequence length="405" mass="44952">MEVDHVAAVPAPVADASRPSRAPFFRYKDVIEEGDLVITYLSQDLMSSIVIDATKTCNNKYGSFSHKDMIGKKYGSKVISKNGKFMHLLFPTPELWTLVLPHRTQILYQPDISFISSYLDLTPGKKMIESGTGSGSFSHSIARSLAPNGHLYSFEYHENRFKQASAEFKSHGIDHLVTVQHRDVCANGFGLNDEVNAVFLDLPSPWEAVGSAKAAFKQNIVGKLCSFSPCIEQVQRTCLALSEHGFTDIIMFEVLVRNHNLRSEPLPTIQTAIQRHANQIAAKDEHEAKKQELRKLQQQQQQQQQPELEPSQSRSGSPPSKRVRTTAPESDDRKTDASAGDDSQASQLAAAAAEADLSLRKLTVEELNFRHVTRTPETCRGHTSYLTFATFVPDLSGTNDVKPAE</sequence>
<dbReference type="PANTHER" id="PTHR12133:SF2">
    <property type="entry name" value="TRNA (ADENINE(58)-N(1))-METHYLTRANSFERASE CATALYTIC SUBUNIT TRMT61A"/>
    <property type="match status" value="1"/>
</dbReference>
<dbReference type="PROSITE" id="PS51620">
    <property type="entry name" value="SAM_TRM61"/>
    <property type="match status" value="1"/>
</dbReference>
<evidence type="ECO:0000256" key="1">
    <source>
        <dbReference type="ARBA" id="ARBA00004123"/>
    </source>
</evidence>
<dbReference type="FunFam" id="3.10.330.20:FF:000002">
    <property type="entry name" value="tRNA (adenine(58)-N(1))-methyltransferase catalytic subunit TRMT61A"/>
    <property type="match status" value="1"/>
</dbReference>
<dbReference type="Gene3D" id="3.40.50.150">
    <property type="entry name" value="Vaccinia Virus protein VP39"/>
    <property type="match status" value="1"/>
</dbReference>
<keyword evidence="4 9" id="KW-0489">Methyltransferase</keyword>
<evidence type="ECO:0000256" key="11">
    <source>
        <dbReference type="SAM" id="MobiDB-lite"/>
    </source>
</evidence>
<dbReference type="EMBL" id="JANBPT010000132">
    <property type="protein sequence ID" value="KAJ1927134.1"/>
    <property type="molecule type" value="Genomic_DNA"/>
</dbReference>
<dbReference type="PANTHER" id="PTHR12133">
    <property type="entry name" value="TRNA (ADENINE(58)-N(1))-METHYLTRANSFERASE"/>
    <property type="match status" value="1"/>
</dbReference>
<keyword evidence="6 9" id="KW-0949">S-adenosyl-L-methionine</keyword>
<evidence type="ECO:0000259" key="12">
    <source>
        <dbReference type="Pfam" id="PF08704"/>
    </source>
</evidence>
<comment type="subcellular location">
    <subcellularLocation>
        <location evidence="1 9">Nucleus</location>
    </subcellularLocation>
</comment>
<gene>
    <name evidence="13" type="primary">TRM61_1</name>
    <name evidence="13" type="ORF">IWQ60_003185</name>
</gene>
<feature type="domain" description="tRNA (adenine(58)-N(1))-methyltransferase catalytic subunit TRM61 C-terminal" evidence="12">
    <location>
        <begin position="84"/>
        <end position="390"/>
    </location>
</feature>
<feature type="binding site" evidence="10">
    <location>
        <position position="201"/>
    </location>
    <ligand>
        <name>S-adenosyl-L-methionine</name>
        <dbReference type="ChEBI" id="CHEBI:59789"/>
    </ligand>
</feature>
<evidence type="ECO:0000256" key="10">
    <source>
        <dbReference type="PIRSR" id="PIRSR017269-1"/>
    </source>
</evidence>
<keyword evidence="5 9" id="KW-0808">Transferase</keyword>
<feature type="compositionally biased region" description="Low complexity" evidence="11">
    <location>
        <begin position="337"/>
        <end position="349"/>
    </location>
</feature>
<evidence type="ECO:0000256" key="7">
    <source>
        <dbReference type="ARBA" id="ARBA00022694"/>
    </source>
</evidence>
<organism evidence="13 14">
    <name type="scientific">Tieghemiomyces parasiticus</name>
    <dbReference type="NCBI Taxonomy" id="78921"/>
    <lineage>
        <taxon>Eukaryota</taxon>
        <taxon>Fungi</taxon>
        <taxon>Fungi incertae sedis</taxon>
        <taxon>Zoopagomycota</taxon>
        <taxon>Kickxellomycotina</taxon>
        <taxon>Dimargaritomycetes</taxon>
        <taxon>Dimargaritales</taxon>
        <taxon>Dimargaritaceae</taxon>
        <taxon>Tieghemiomyces</taxon>
    </lineage>
</organism>
<protein>
    <recommendedName>
        <fullName evidence="3 9">tRNA (adenine(58)-N(1))-methyltransferase catalytic subunit TRM61</fullName>
        <ecNumber evidence="2 9">2.1.1.220</ecNumber>
    </recommendedName>
</protein>
<accession>A0A9W8AAT2</accession>
<evidence type="ECO:0000313" key="13">
    <source>
        <dbReference type="EMBL" id="KAJ1927134.1"/>
    </source>
</evidence>
<dbReference type="Proteomes" id="UP001150569">
    <property type="component" value="Unassembled WGS sequence"/>
</dbReference>
<dbReference type="EC" id="2.1.1.220" evidence="2 9"/>
<comment type="function">
    <text evidence="9">Catalytic subunit of tRNA (adenine-N(1)-)-methyltransferase, which catalyzes the formation of N(1)-methyladenine at position 58 (m1A58) in initiator methionyl-tRNA.</text>
</comment>
<feature type="region of interest" description="Disordered" evidence="11">
    <location>
        <begin position="279"/>
        <end position="349"/>
    </location>
</feature>
<comment type="similarity">
    <text evidence="9">Belongs to the class I-like SAM-binding methyltransferase superfamily. TRM61 family.</text>
</comment>
<dbReference type="GO" id="GO:0160107">
    <property type="term" value="F:tRNA (adenine(58)-N1)-methyltransferase activity"/>
    <property type="evidence" value="ECO:0007669"/>
    <property type="project" value="UniProtKB-EC"/>
</dbReference>
<feature type="compositionally biased region" description="Basic and acidic residues" evidence="11">
    <location>
        <begin position="282"/>
        <end position="295"/>
    </location>
</feature>
<comment type="catalytic activity">
    <reaction evidence="9">
        <text>adenosine(58) in tRNA + S-adenosyl-L-methionine = N(1)-methyladenosine(58) in tRNA + S-adenosyl-L-homocysteine + H(+)</text>
        <dbReference type="Rhea" id="RHEA:43152"/>
        <dbReference type="Rhea" id="RHEA-COMP:10365"/>
        <dbReference type="Rhea" id="RHEA-COMP:10366"/>
        <dbReference type="ChEBI" id="CHEBI:15378"/>
        <dbReference type="ChEBI" id="CHEBI:57856"/>
        <dbReference type="ChEBI" id="CHEBI:59789"/>
        <dbReference type="ChEBI" id="CHEBI:74411"/>
        <dbReference type="ChEBI" id="CHEBI:74491"/>
        <dbReference type="EC" id="2.1.1.220"/>
    </reaction>
</comment>
<dbReference type="FunFam" id="3.40.50.150:FF:000247">
    <property type="entry name" value="tRNA (adenine(58)-N(1))-methyltransferase catalytic subunit TRM61"/>
    <property type="match status" value="1"/>
</dbReference>
<evidence type="ECO:0000256" key="8">
    <source>
        <dbReference type="ARBA" id="ARBA00023242"/>
    </source>
</evidence>
<dbReference type="GO" id="GO:0031515">
    <property type="term" value="C:tRNA (m1A) methyltransferase complex"/>
    <property type="evidence" value="ECO:0007669"/>
    <property type="project" value="UniProtKB-UniRule"/>
</dbReference>
<evidence type="ECO:0000256" key="5">
    <source>
        <dbReference type="ARBA" id="ARBA00022679"/>
    </source>
</evidence>
<proteinExistence type="inferred from homology"/>
<reference evidence="13" key="1">
    <citation type="submission" date="2022-07" db="EMBL/GenBank/DDBJ databases">
        <title>Phylogenomic reconstructions and comparative analyses of Kickxellomycotina fungi.</title>
        <authorList>
            <person name="Reynolds N.K."/>
            <person name="Stajich J.E."/>
            <person name="Barry K."/>
            <person name="Grigoriev I.V."/>
            <person name="Crous P."/>
            <person name="Smith M.E."/>
        </authorList>
    </citation>
    <scope>NUCLEOTIDE SEQUENCE</scope>
    <source>
        <strain evidence="13">RSA 861</strain>
    </source>
</reference>
<keyword evidence="7 9" id="KW-0819">tRNA processing</keyword>
<dbReference type="GO" id="GO:0030488">
    <property type="term" value="P:tRNA methylation"/>
    <property type="evidence" value="ECO:0007669"/>
    <property type="project" value="InterPro"/>
</dbReference>
<keyword evidence="14" id="KW-1185">Reference proteome</keyword>
<evidence type="ECO:0000256" key="2">
    <source>
        <dbReference type="ARBA" id="ARBA00012796"/>
    </source>
</evidence>
<dbReference type="GO" id="GO:0005634">
    <property type="term" value="C:nucleus"/>
    <property type="evidence" value="ECO:0007669"/>
    <property type="project" value="UniProtKB-SubCell"/>
</dbReference>
<dbReference type="PIRSF" id="PIRSF017269">
    <property type="entry name" value="GCD14"/>
    <property type="match status" value="1"/>
</dbReference>
<evidence type="ECO:0000256" key="9">
    <source>
        <dbReference type="PIRNR" id="PIRNR017269"/>
    </source>
</evidence>
<evidence type="ECO:0000313" key="14">
    <source>
        <dbReference type="Proteomes" id="UP001150569"/>
    </source>
</evidence>
<dbReference type="InterPro" id="IPR049470">
    <property type="entry name" value="TRM61_C"/>
</dbReference>
<evidence type="ECO:0000256" key="6">
    <source>
        <dbReference type="ARBA" id="ARBA00022691"/>
    </source>
</evidence>
<dbReference type="Pfam" id="PF08704">
    <property type="entry name" value="GCD14"/>
    <property type="match status" value="1"/>
</dbReference>
<feature type="binding site" evidence="10">
    <location>
        <position position="155"/>
    </location>
    <ligand>
        <name>S-adenosyl-L-methionine</name>
        <dbReference type="ChEBI" id="CHEBI:59789"/>
    </ligand>
</feature>
<comment type="caution">
    <text evidence="13">The sequence shown here is derived from an EMBL/GenBank/DDBJ whole genome shotgun (WGS) entry which is preliminary data.</text>
</comment>
<dbReference type="InterPro" id="IPR014816">
    <property type="entry name" value="tRNA_MeTrfase_Gcd14"/>
</dbReference>